<keyword evidence="1" id="KW-0479">Metal-binding</keyword>
<dbReference type="GO" id="GO:0008270">
    <property type="term" value="F:zinc ion binding"/>
    <property type="evidence" value="ECO:0007669"/>
    <property type="project" value="UniProtKB-KW"/>
</dbReference>
<accession>A0AAX6RV98</accession>
<keyword evidence="5" id="KW-0805">Transcription regulation</keyword>
<dbReference type="InterPro" id="IPR003309">
    <property type="entry name" value="SCAN_dom"/>
</dbReference>
<organism evidence="13 14">
    <name type="scientific">Heterocephalus glaber</name>
    <name type="common">Naked mole rat</name>
    <dbReference type="NCBI Taxonomy" id="10181"/>
    <lineage>
        <taxon>Eukaryota</taxon>
        <taxon>Metazoa</taxon>
        <taxon>Chordata</taxon>
        <taxon>Craniata</taxon>
        <taxon>Vertebrata</taxon>
        <taxon>Euteleostomi</taxon>
        <taxon>Mammalia</taxon>
        <taxon>Eutheria</taxon>
        <taxon>Euarchontoglires</taxon>
        <taxon>Glires</taxon>
        <taxon>Rodentia</taxon>
        <taxon>Hystricomorpha</taxon>
        <taxon>Bathyergidae</taxon>
        <taxon>Heterocephalus</taxon>
    </lineage>
</organism>
<dbReference type="SMART" id="SM00431">
    <property type="entry name" value="SCAN"/>
    <property type="match status" value="1"/>
</dbReference>
<dbReference type="Pfam" id="PF01352">
    <property type="entry name" value="KRAB"/>
    <property type="match status" value="1"/>
</dbReference>
<evidence type="ECO:0000259" key="12">
    <source>
        <dbReference type="PROSITE" id="PS50805"/>
    </source>
</evidence>
<feature type="domain" description="SCAN box" evidence="11">
    <location>
        <begin position="152"/>
        <end position="233"/>
    </location>
</feature>
<evidence type="ECO:0000259" key="11">
    <source>
        <dbReference type="PROSITE" id="PS50804"/>
    </source>
</evidence>
<evidence type="ECO:0000256" key="5">
    <source>
        <dbReference type="ARBA" id="ARBA00023015"/>
    </source>
</evidence>
<dbReference type="GO" id="GO:0003677">
    <property type="term" value="F:DNA binding"/>
    <property type="evidence" value="ECO:0007669"/>
    <property type="project" value="UniProtKB-KW"/>
</dbReference>
<dbReference type="Pfam" id="PF02023">
    <property type="entry name" value="SCAN"/>
    <property type="match status" value="1"/>
</dbReference>
<feature type="region of interest" description="Disordered" evidence="10">
    <location>
        <begin position="253"/>
        <end position="340"/>
    </location>
</feature>
<dbReference type="Gene3D" id="1.10.4020.10">
    <property type="entry name" value="DNA breaking-rejoining enzymes"/>
    <property type="match status" value="1"/>
</dbReference>
<reference evidence="14" key="1">
    <citation type="submission" date="2025-08" db="UniProtKB">
        <authorList>
            <consortium name="RefSeq"/>
        </authorList>
    </citation>
    <scope>IDENTIFICATION</scope>
</reference>
<dbReference type="SUPFAM" id="SSF47353">
    <property type="entry name" value="Retrovirus capsid dimerization domain-like"/>
    <property type="match status" value="1"/>
</dbReference>
<dbReference type="CDD" id="cd07765">
    <property type="entry name" value="KRAB_A-box"/>
    <property type="match status" value="1"/>
</dbReference>
<dbReference type="FunFam" id="1.10.4020.10:FF:000001">
    <property type="entry name" value="zinc finger protein 263 isoform X1"/>
    <property type="match status" value="1"/>
</dbReference>
<dbReference type="Proteomes" id="UP000694906">
    <property type="component" value="Unplaced"/>
</dbReference>
<keyword evidence="7" id="KW-0804">Transcription</keyword>
<feature type="domain" description="KRAB" evidence="12">
    <location>
        <begin position="409"/>
        <end position="502"/>
    </location>
</feature>
<evidence type="ECO:0000256" key="6">
    <source>
        <dbReference type="ARBA" id="ARBA00023125"/>
    </source>
</evidence>
<protein>
    <submittedName>
        <fullName evidence="14">Zinc finger protein 446 isoform X1</fullName>
    </submittedName>
</protein>
<dbReference type="CDD" id="cd07936">
    <property type="entry name" value="SCAN"/>
    <property type="match status" value="1"/>
</dbReference>
<feature type="compositionally biased region" description="Pro residues" evidence="10">
    <location>
        <begin position="388"/>
        <end position="399"/>
    </location>
</feature>
<dbReference type="GO" id="GO:0006355">
    <property type="term" value="P:regulation of DNA-templated transcription"/>
    <property type="evidence" value="ECO:0007669"/>
    <property type="project" value="InterPro"/>
</dbReference>
<dbReference type="Gene3D" id="6.10.140.140">
    <property type="match status" value="1"/>
</dbReference>
<evidence type="ECO:0000256" key="7">
    <source>
        <dbReference type="ARBA" id="ARBA00023163"/>
    </source>
</evidence>
<evidence type="ECO:0000256" key="8">
    <source>
        <dbReference type="ARBA" id="ARBA00023242"/>
    </source>
</evidence>
<dbReference type="AlphaFoldDB" id="A0AAX6RV98"/>
<dbReference type="InterPro" id="IPR036051">
    <property type="entry name" value="KRAB_dom_sf"/>
</dbReference>
<dbReference type="PANTHER" id="PTHR45935">
    <property type="entry name" value="PROTEIN ZBED8-RELATED"/>
    <property type="match status" value="1"/>
</dbReference>
<feature type="compositionally biased region" description="Polar residues" evidence="10">
    <location>
        <begin position="510"/>
        <end position="523"/>
    </location>
</feature>
<feature type="region of interest" description="Disordered" evidence="10">
    <location>
        <begin position="75"/>
        <end position="141"/>
    </location>
</feature>
<evidence type="ECO:0000256" key="10">
    <source>
        <dbReference type="SAM" id="MobiDB-lite"/>
    </source>
</evidence>
<dbReference type="PANTHER" id="PTHR45935:SF27">
    <property type="entry name" value="ZINC FINGER PROTEIN 446"/>
    <property type="match status" value="1"/>
</dbReference>
<sequence length="651" mass="69969">MRRYSRLRRLTVGEFWGSYAKKVWLLHKGRSSLNCSTADSSRATERLSPEKPLIMFPCSCLLRLMGNVVQGGRRCPRNRPGIGQGSVARATSGGTVPSDATSRKWTPSTGAEAEVPLGSSKKTQKRMPSPLGPSYLPLGDSETNLKGPEGARLRFRGFCYKEVAGPREALAQLRELCHQWLRPESCSKEEILELLVLEQFLGTLPLEIQAWVRRQQPGCPEEAAALVEGLQQDPGQLLGWITAHILKPEVLPASQKTEESSGSPQPSATVDPCGAAPGEGPQDARMEGSAQLSCSVKEEPSVDGQEMAPLSPLLPAPSPESHLEHQEPASTSFQLPRNQVRGQRDSLLSPALEGTCNLGRGNLVCVASSSPEKSRRVPVTYSQAPRCPTAPIPGPPGPATPTRDPRVQKQGRPITVASPQERWVLLDRSQKELYWDAMLQKYGSAVSLGARTLVPRSPCHHPVRPAAPHAVHQVTCARTVATASAGSRSWSSTARPTLASGVMPAGTVAVPSTGSRSWSSTEKATSRRHCEEEPAQDGGQVRCDSHCATSVTTQPTLLTQDATRADRTPPSRASLPAVDTQELACTPCSGRAPSLPVEGDKRPRKAQLASLPSDLLVTCPFVVLDDPRRGIGLDQLTNGKRVCTSQEVVAQ</sequence>
<dbReference type="PROSITE" id="PS50805">
    <property type="entry name" value="KRAB"/>
    <property type="match status" value="1"/>
</dbReference>
<name>A0AAX6RV98_HETGA</name>
<keyword evidence="8 9" id="KW-0539">Nucleus</keyword>
<comment type="subcellular location">
    <subcellularLocation>
        <location evidence="9">Nucleus</location>
    </subcellularLocation>
</comment>
<dbReference type="GO" id="GO:0005634">
    <property type="term" value="C:nucleus"/>
    <property type="evidence" value="ECO:0007669"/>
    <property type="project" value="UniProtKB-SubCell"/>
</dbReference>
<dbReference type="RefSeq" id="XP_021101727.1">
    <property type="nucleotide sequence ID" value="XM_021246068.1"/>
</dbReference>
<dbReference type="CTD" id="55663"/>
<dbReference type="InterPro" id="IPR050916">
    <property type="entry name" value="SCAN-C2H2_zinc_finger"/>
</dbReference>
<feature type="region of interest" description="Disordered" evidence="10">
    <location>
        <begin position="504"/>
        <end position="543"/>
    </location>
</feature>
<dbReference type="PROSITE" id="PS50804">
    <property type="entry name" value="SCAN_BOX"/>
    <property type="match status" value="1"/>
</dbReference>
<dbReference type="SUPFAM" id="SSF109640">
    <property type="entry name" value="KRAB domain (Kruppel-associated box)"/>
    <property type="match status" value="1"/>
</dbReference>
<keyword evidence="13" id="KW-1185">Reference proteome</keyword>
<feature type="compositionally biased region" description="Low complexity" evidence="10">
    <location>
        <begin position="128"/>
        <end position="139"/>
    </location>
</feature>
<evidence type="ECO:0000256" key="2">
    <source>
        <dbReference type="ARBA" id="ARBA00022737"/>
    </source>
</evidence>
<evidence type="ECO:0000256" key="9">
    <source>
        <dbReference type="PROSITE-ProRule" id="PRU00187"/>
    </source>
</evidence>
<dbReference type="InterPro" id="IPR038269">
    <property type="entry name" value="SCAN_sf"/>
</dbReference>
<keyword evidence="3" id="KW-0863">Zinc-finger</keyword>
<evidence type="ECO:0000256" key="4">
    <source>
        <dbReference type="ARBA" id="ARBA00022833"/>
    </source>
</evidence>
<proteinExistence type="predicted"/>
<keyword evidence="4" id="KW-0862">Zinc</keyword>
<feature type="region of interest" description="Disordered" evidence="10">
    <location>
        <begin position="376"/>
        <end position="411"/>
    </location>
</feature>
<feature type="compositionally biased region" description="Polar residues" evidence="10">
    <location>
        <begin position="92"/>
        <end position="109"/>
    </location>
</feature>
<feature type="compositionally biased region" description="Polar residues" evidence="10">
    <location>
        <begin position="328"/>
        <end position="340"/>
    </location>
</feature>
<evidence type="ECO:0000256" key="3">
    <source>
        <dbReference type="ARBA" id="ARBA00022771"/>
    </source>
</evidence>
<dbReference type="InterPro" id="IPR001909">
    <property type="entry name" value="KRAB"/>
</dbReference>
<evidence type="ECO:0000256" key="1">
    <source>
        <dbReference type="ARBA" id="ARBA00022723"/>
    </source>
</evidence>
<gene>
    <name evidence="14" type="primary">Znf446</name>
</gene>
<keyword evidence="2" id="KW-0677">Repeat</keyword>
<dbReference type="GeneID" id="101724529"/>
<evidence type="ECO:0000313" key="14">
    <source>
        <dbReference type="RefSeq" id="XP_021101727.1"/>
    </source>
</evidence>
<evidence type="ECO:0000313" key="13">
    <source>
        <dbReference type="Proteomes" id="UP000694906"/>
    </source>
</evidence>
<keyword evidence="6" id="KW-0238">DNA-binding</keyword>